<dbReference type="Pfam" id="PF00068">
    <property type="entry name" value="Phospholip_A2_1"/>
    <property type="match status" value="1"/>
</dbReference>
<organism evidence="18 21">
    <name type="scientific">Mesocricetus auratus</name>
    <name type="common">Golden hamster</name>
    <dbReference type="NCBI Taxonomy" id="10036"/>
    <lineage>
        <taxon>Eukaryota</taxon>
        <taxon>Metazoa</taxon>
        <taxon>Chordata</taxon>
        <taxon>Craniata</taxon>
        <taxon>Vertebrata</taxon>
        <taxon>Euteleostomi</taxon>
        <taxon>Mammalia</taxon>
        <taxon>Eutheria</taxon>
        <taxon>Euarchontoglires</taxon>
        <taxon>Glires</taxon>
        <taxon>Rodentia</taxon>
        <taxon>Myomorpha</taxon>
        <taxon>Muroidea</taxon>
        <taxon>Cricetidae</taxon>
        <taxon>Cricetinae</taxon>
        <taxon>Mesocricetus</taxon>
    </lineage>
</organism>
<keyword evidence="5 16" id="KW-0964">Secreted</keyword>
<evidence type="ECO:0000313" key="20">
    <source>
        <dbReference type="RefSeq" id="XP_040587553.1"/>
    </source>
</evidence>
<comment type="similarity">
    <text evidence="2 15">Belongs to the phospholipase A2 family.</text>
</comment>
<dbReference type="PANTHER" id="PTHR11716:SF94">
    <property type="entry name" value="PHOSPHOLIPASE A2"/>
    <property type="match status" value="1"/>
</dbReference>
<evidence type="ECO:0000256" key="2">
    <source>
        <dbReference type="ARBA" id="ARBA00007056"/>
    </source>
</evidence>
<keyword evidence="6" id="KW-1015">Disulfide bond</keyword>
<evidence type="ECO:0000259" key="17">
    <source>
        <dbReference type="SMART" id="SM00085"/>
    </source>
</evidence>
<evidence type="ECO:0000256" key="8">
    <source>
        <dbReference type="ARBA" id="ARBA00047535"/>
    </source>
</evidence>
<dbReference type="Proteomes" id="UP000886700">
    <property type="component" value="Unplaced"/>
</dbReference>
<evidence type="ECO:0000256" key="14">
    <source>
        <dbReference type="ARBA" id="ARBA00049039"/>
    </source>
</evidence>
<keyword evidence="16" id="KW-0378">Hydrolase</keyword>
<evidence type="ECO:0000256" key="9">
    <source>
        <dbReference type="ARBA" id="ARBA00048015"/>
    </source>
</evidence>
<comment type="subcellular location">
    <subcellularLocation>
        <location evidence="1 16">Secreted</location>
    </subcellularLocation>
</comment>
<evidence type="ECO:0000313" key="18">
    <source>
        <dbReference type="Proteomes" id="UP000886700"/>
    </source>
</evidence>
<dbReference type="PROSITE" id="PS00119">
    <property type="entry name" value="PA2_ASP"/>
    <property type="match status" value="1"/>
</dbReference>
<accession>A0ABM2W9B5</accession>
<dbReference type="PRINTS" id="PR00389">
    <property type="entry name" value="PHPHLIPASEA2"/>
</dbReference>
<comment type="cofactor">
    <cofactor evidence="16">
        <name>Ca(2+)</name>
        <dbReference type="ChEBI" id="CHEBI:29108"/>
    </cofactor>
</comment>
<evidence type="ECO:0000256" key="1">
    <source>
        <dbReference type="ARBA" id="ARBA00004613"/>
    </source>
</evidence>
<dbReference type="EC" id="3.1.1.4" evidence="3 16"/>
<keyword evidence="16" id="KW-0732">Signal</keyword>
<dbReference type="RefSeq" id="XP_040587552.1">
    <property type="nucleotide sequence ID" value="XM_040731618.1"/>
</dbReference>
<dbReference type="RefSeq" id="XP_040587553.1">
    <property type="nucleotide sequence ID" value="XM_040731619.1"/>
</dbReference>
<comment type="catalytic activity">
    <reaction evidence="14">
        <text>1-hexadecanoyl-2-(9Z,12Z-octadecadienoyl)-sn-glycero-3-phosphoethanolamine + H2O = 1-hexadecanoyl-sn-glycero-3-phosphoethanolamine + (9Z,12Z)-octadecadienoate + H(+)</text>
        <dbReference type="Rhea" id="RHEA:40815"/>
        <dbReference type="ChEBI" id="CHEBI:15377"/>
        <dbReference type="ChEBI" id="CHEBI:15378"/>
        <dbReference type="ChEBI" id="CHEBI:30245"/>
        <dbReference type="ChEBI" id="CHEBI:73004"/>
        <dbReference type="ChEBI" id="CHEBI:73008"/>
    </reaction>
    <physiologicalReaction direction="left-to-right" evidence="14">
        <dbReference type="Rhea" id="RHEA:40816"/>
    </physiologicalReaction>
</comment>
<comment type="catalytic activity">
    <reaction evidence="8">
        <text>N,1-dihexadecanoyl-2-(9Z,12Z-octadecadienoyl)-sn-glycero-3-phosphoethanolamine + H2O = N,1-dihexadecanoyl-sn-glycero-3-phosphoethanolamine + (9Z,12Z)-octadecadienoate + H(+)</text>
        <dbReference type="Rhea" id="RHEA:56424"/>
        <dbReference type="ChEBI" id="CHEBI:15377"/>
        <dbReference type="ChEBI" id="CHEBI:15378"/>
        <dbReference type="ChEBI" id="CHEBI:30245"/>
        <dbReference type="ChEBI" id="CHEBI:85334"/>
        <dbReference type="ChEBI" id="CHEBI:85335"/>
    </reaction>
    <physiologicalReaction direction="left-to-right" evidence="8">
        <dbReference type="Rhea" id="RHEA:56425"/>
    </physiologicalReaction>
</comment>
<dbReference type="SUPFAM" id="SSF48619">
    <property type="entry name" value="Phospholipase A2, PLA2"/>
    <property type="match status" value="1"/>
</dbReference>
<evidence type="ECO:0000313" key="19">
    <source>
        <dbReference type="RefSeq" id="XP_040587552.1"/>
    </source>
</evidence>
<dbReference type="InterPro" id="IPR036444">
    <property type="entry name" value="PLipase_A2_dom_sf"/>
</dbReference>
<keyword evidence="16" id="KW-0106">Calcium</keyword>
<reference evidence="19 20" key="1">
    <citation type="submission" date="2025-05" db="UniProtKB">
        <authorList>
            <consortium name="RefSeq"/>
        </authorList>
    </citation>
    <scope>IDENTIFICATION</scope>
    <source>
        <tissue evidence="19 20">Liver</tissue>
    </source>
</reference>
<evidence type="ECO:0000256" key="10">
    <source>
        <dbReference type="ARBA" id="ARBA00048029"/>
    </source>
</evidence>
<gene>
    <name evidence="19 20 21 22 23 24" type="primary">LOC121134044</name>
</gene>
<dbReference type="RefSeq" id="XP_040587557.1">
    <property type="nucleotide sequence ID" value="XM_040731623.1"/>
</dbReference>
<evidence type="ECO:0000313" key="23">
    <source>
        <dbReference type="RefSeq" id="XP_040587556.1"/>
    </source>
</evidence>
<keyword evidence="18" id="KW-1185">Reference proteome</keyword>
<name>A0ABM2W9B5_MESAU</name>
<dbReference type="InterPro" id="IPR001211">
    <property type="entry name" value="PLA2"/>
</dbReference>
<evidence type="ECO:0000256" key="13">
    <source>
        <dbReference type="ARBA" id="ARBA00048699"/>
    </source>
</evidence>
<feature type="chain" id="PRO_5044948585" description="Phospholipase A2" evidence="16">
    <location>
        <begin position="17"/>
        <end position="142"/>
    </location>
</feature>
<comment type="catalytic activity">
    <reaction evidence="13">
        <text>1-hexadecanoyl-2-(9Z-octadecenoyl)-sn-glycero-3-phosphocholine + H2O = 1-hexadecanoyl-sn-glycero-3-phosphocholine + (9Z)-octadecenoate + H(+)</text>
        <dbReference type="Rhea" id="RHEA:38779"/>
        <dbReference type="ChEBI" id="CHEBI:15377"/>
        <dbReference type="ChEBI" id="CHEBI:15378"/>
        <dbReference type="ChEBI" id="CHEBI:30823"/>
        <dbReference type="ChEBI" id="CHEBI:72998"/>
        <dbReference type="ChEBI" id="CHEBI:73001"/>
    </reaction>
    <physiologicalReaction direction="left-to-right" evidence="13">
        <dbReference type="Rhea" id="RHEA:38780"/>
    </physiologicalReaction>
</comment>
<evidence type="ECO:0000313" key="22">
    <source>
        <dbReference type="RefSeq" id="XP_040587555.1"/>
    </source>
</evidence>
<sequence>MKLLLLVTLLTAGATAHSVSPRAVWQFGNVFVCIFPLSGPFEQRINYGCYCSFFSPDLLLEDLDRCCRARDKCLAQVDYLGNCGMLIRNPYTTSYSYSCSGTAVTCSDKNNPCEAFICNCDRQAGICFSKTPYTDQFKGNHC</sequence>
<dbReference type="CDD" id="cd00125">
    <property type="entry name" value="PLA2c"/>
    <property type="match status" value="1"/>
</dbReference>
<comment type="catalytic activity">
    <reaction evidence="11">
        <text>N-hexadecanoyl-1,2-di-(9Z-octadecenoyl)-sn-glycero-3-phosphoethanolamine + H2O = N-hexadecanoyl-1-(9Z-octadecenoyl)-sn-glycero-3-phosphoethanolamine + (9Z)-octadecenoate + H(+)</text>
        <dbReference type="Rhea" id="RHEA:45424"/>
        <dbReference type="ChEBI" id="CHEBI:15377"/>
        <dbReference type="ChEBI" id="CHEBI:15378"/>
        <dbReference type="ChEBI" id="CHEBI:30823"/>
        <dbReference type="ChEBI" id="CHEBI:78097"/>
        <dbReference type="ChEBI" id="CHEBI:85217"/>
    </reaction>
    <physiologicalReaction direction="left-to-right" evidence="11">
        <dbReference type="Rhea" id="RHEA:45425"/>
    </physiologicalReaction>
</comment>
<keyword evidence="16" id="KW-0443">Lipid metabolism</keyword>
<protein>
    <recommendedName>
        <fullName evidence="4 16">Phospholipase A2</fullName>
        <ecNumber evidence="3 16">3.1.1.4</ecNumber>
    </recommendedName>
</protein>
<comment type="catalytic activity">
    <reaction evidence="10">
        <text>1,2-ditetradecanoyl-sn-glycero-3-phosphocholine + H2O = 1-tetradecanoyl-sn-glycero-3-phosphocholine + tetradecanoate + H(+)</text>
        <dbReference type="Rhea" id="RHEA:54456"/>
        <dbReference type="ChEBI" id="CHEBI:15377"/>
        <dbReference type="ChEBI" id="CHEBI:15378"/>
        <dbReference type="ChEBI" id="CHEBI:30807"/>
        <dbReference type="ChEBI" id="CHEBI:45240"/>
        <dbReference type="ChEBI" id="CHEBI:64489"/>
    </reaction>
</comment>
<dbReference type="SMART" id="SM00085">
    <property type="entry name" value="PA2c"/>
    <property type="match status" value="1"/>
</dbReference>
<dbReference type="InterPro" id="IPR033112">
    <property type="entry name" value="PLA2_Asp_AS"/>
</dbReference>
<evidence type="ECO:0000256" key="11">
    <source>
        <dbReference type="ARBA" id="ARBA00048221"/>
    </source>
</evidence>
<comment type="catalytic activity">
    <reaction evidence="16">
        <text>a 1,2-diacyl-sn-glycero-3-phosphocholine + H2O = a 1-acyl-sn-glycero-3-phosphocholine + a fatty acid + H(+)</text>
        <dbReference type="Rhea" id="RHEA:15801"/>
        <dbReference type="ChEBI" id="CHEBI:15377"/>
        <dbReference type="ChEBI" id="CHEBI:15378"/>
        <dbReference type="ChEBI" id="CHEBI:28868"/>
        <dbReference type="ChEBI" id="CHEBI:57643"/>
        <dbReference type="ChEBI" id="CHEBI:58168"/>
        <dbReference type="EC" id="3.1.1.4"/>
    </reaction>
</comment>
<dbReference type="RefSeq" id="XP_040587554.1">
    <property type="nucleotide sequence ID" value="XM_040731620.1"/>
</dbReference>
<evidence type="ECO:0000256" key="12">
    <source>
        <dbReference type="ARBA" id="ARBA00048227"/>
    </source>
</evidence>
<keyword evidence="7" id="KW-1208">Phospholipid metabolism</keyword>
<dbReference type="RefSeq" id="XP_040587555.1">
    <property type="nucleotide sequence ID" value="XM_040731621.1"/>
</dbReference>
<evidence type="ECO:0000256" key="4">
    <source>
        <dbReference type="ARBA" id="ARBA00021721"/>
    </source>
</evidence>
<evidence type="ECO:0000313" key="24">
    <source>
        <dbReference type="RefSeq" id="XP_040587557.1"/>
    </source>
</evidence>
<dbReference type="GeneID" id="121134044"/>
<feature type="signal peptide" evidence="16">
    <location>
        <begin position="1"/>
        <end position="16"/>
    </location>
</feature>
<dbReference type="PANTHER" id="PTHR11716">
    <property type="entry name" value="PHOSPHOLIPASE A2 FAMILY MEMBER"/>
    <property type="match status" value="1"/>
</dbReference>
<evidence type="ECO:0000313" key="21">
    <source>
        <dbReference type="RefSeq" id="XP_040587554.1"/>
    </source>
</evidence>
<evidence type="ECO:0000256" key="16">
    <source>
        <dbReference type="RuleBase" id="RU361236"/>
    </source>
</evidence>
<dbReference type="Gene3D" id="1.20.90.10">
    <property type="entry name" value="Phospholipase A2 domain"/>
    <property type="match status" value="1"/>
</dbReference>
<evidence type="ECO:0000256" key="5">
    <source>
        <dbReference type="ARBA" id="ARBA00022525"/>
    </source>
</evidence>
<comment type="catalytic activity">
    <reaction evidence="12">
        <text>1,2-dihexadecanoyl-sn-glycero-3-phosphocholine + H2O = 1-hexadecanoyl-sn-glycero-3-phosphocholine + hexadecanoate + H(+)</text>
        <dbReference type="Rhea" id="RHEA:41223"/>
        <dbReference type="ChEBI" id="CHEBI:7896"/>
        <dbReference type="ChEBI" id="CHEBI:15377"/>
        <dbReference type="ChEBI" id="CHEBI:15378"/>
        <dbReference type="ChEBI" id="CHEBI:72998"/>
        <dbReference type="ChEBI" id="CHEBI:72999"/>
    </reaction>
    <physiologicalReaction direction="left-to-right" evidence="12">
        <dbReference type="Rhea" id="RHEA:41224"/>
    </physiologicalReaction>
</comment>
<evidence type="ECO:0000256" key="15">
    <source>
        <dbReference type="RuleBase" id="RU003654"/>
    </source>
</evidence>
<evidence type="ECO:0000256" key="7">
    <source>
        <dbReference type="ARBA" id="ARBA00023264"/>
    </source>
</evidence>
<dbReference type="RefSeq" id="XP_040587556.1">
    <property type="nucleotide sequence ID" value="XM_040731622.1"/>
</dbReference>
<evidence type="ECO:0000256" key="6">
    <source>
        <dbReference type="ARBA" id="ARBA00023157"/>
    </source>
</evidence>
<proteinExistence type="inferred from homology"/>
<dbReference type="InterPro" id="IPR016090">
    <property type="entry name" value="PLA2-like_dom"/>
</dbReference>
<feature type="domain" description="Phospholipase A2-like central" evidence="17">
    <location>
        <begin position="23"/>
        <end position="142"/>
    </location>
</feature>
<evidence type="ECO:0000256" key="3">
    <source>
        <dbReference type="ARBA" id="ARBA00013278"/>
    </source>
</evidence>
<comment type="catalytic activity">
    <reaction evidence="9">
        <text>1-hexadecanoyl-2-(9Z-octadecenoyl)-sn-glycero-3-phospho-(1'-sn-glycerol) + H2O = 1-hexadecanoyl-sn-glycero-3-phospho-(1'-sn-glycerol) + (9Z)-octadecenoate + H(+)</text>
        <dbReference type="Rhea" id="RHEA:40919"/>
        <dbReference type="ChEBI" id="CHEBI:15377"/>
        <dbReference type="ChEBI" id="CHEBI:15378"/>
        <dbReference type="ChEBI" id="CHEBI:30823"/>
        <dbReference type="ChEBI" id="CHEBI:72841"/>
        <dbReference type="ChEBI" id="CHEBI:75158"/>
    </reaction>
    <physiologicalReaction direction="left-to-right" evidence="9">
        <dbReference type="Rhea" id="RHEA:40920"/>
    </physiologicalReaction>
</comment>